<dbReference type="CDD" id="cd00268">
    <property type="entry name" value="DEADc"/>
    <property type="match status" value="1"/>
</dbReference>
<evidence type="ECO:0000259" key="6">
    <source>
        <dbReference type="PROSITE" id="PS51192"/>
    </source>
</evidence>
<dbReference type="GO" id="GO:0003724">
    <property type="term" value="F:RNA helicase activity"/>
    <property type="evidence" value="ECO:0007669"/>
    <property type="project" value="TreeGrafter"/>
</dbReference>
<dbReference type="InterPro" id="IPR011545">
    <property type="entry name" value="DEAD/DEAH_box_helicase_dom"/>
</dbReference>
<evidence type="ECO:0000313" key="7">
    <source>
        <dbReference type="EMBL" id="JAC69013.1"/>
    </source>
</evidence>
<keyword evidence="1" id="KW-0547">Nucleotide-binding</keyword>
<dbReference type="Gene3D" id="3.40.50.300">
    <property type="entry name" value="P-loop containing nucleotide triphosphate hydrolases"/>
    <property type="match status" value="1"/>
</dbReference>
<dbReference type="Pfam" id="PF00270">
    <property type="entry name" value="DEAD"/>
    <property type="match status" value="1"/>
</dbReference>
<dbReference type="InterPro" id="IPR044742">
    <property type="entry name" value="DEAD/DEAH_RhlB"/>
</dbReference>
<keyword evidence="2" id="KW-0378">Hydrolase</keyword>
<dbReference type="InterPro" id="IPR027417">
    <property type="entry name" value="P-loop_NTPase"/>
</dbReference>
<dbReference type="AlphaFoldDB" id="A0A061RAK0"/>
<feature type="non-terminal residue" evidence="7">
    <location>
        <position position="380"/>
    </location>
</feature>
<dbReference type="GO" id="GO:0003723">
    <property type="term" value="F:RNA binding"/>
    <property type="evidence" value="ECO:0007669"/>
    <property type="project" value="TreeGrafter"/>
</dbReference>
<name>A0A061RAK0_9CHLO</name>
<dbReference type="EMBL" id="GBEZ01017313">
    <property type="protein sequence ID" value="JAC69013.1"/>
    <property type="molecule type" value="Transcribed_RNA"/>
</dbReference>
<gene>
    <name evidence="7" type="ORF">TSPGSL018_7408</name>
</gene>
<dbReference type="InterPro" id="IPR014001">
    <property type="entry name" value="Helicase_ATP-bd"/>
</dbReference>
<dbReference type="GO" id="GO:0016787">
    <property type="term" value="F:hydrolase activity"/>
    <property type="evidence" value="ECO:0007669"/>
    <property type="project" value="UniProtKB-KW"/>
</dbReference>
<dbReference type="PANTHER" id="PTHR47963:SF3">
    <property type="entry name" value="DEAD-BOX ATP-DEPENDENT RNA HELICASE 47, MITOCHONDRIAL"/>
    <property type="match status" value="1"/>
</dbReference>
<dbReference type="GO" id="GO:0005524">
    <property type="term" value="F:ATP binding"/>
    <property type="evidence" value="ECO:0007669"/>
    <property type="project" value="UniProtKB-KW"/>
</dbReference>
<evidence type="ECO:0000256" key="5">
    <source>
        <dbReference type="SAM" id="MobiDB-lite"/>
    </source>
</evidence>
<evidence type="ECO:0000256" key="3">
    <source>
        <dbReference type="ARBA" id="ARBA00022806"/>
    </source>
</evidence>
<dbReference type="SUPFAM" id="SSF52540">
    <property type="entry name" value="P-loop containing nucleoside triphosphate hydrolases"/>
    <property type="match status" value="1"/>
</dbReference>
<accession>A0A061RAK0</accession>
<dbReference type="PROSITE" id="PS51192">
    <property type="entry name" value="HELICASE_ATP_BIND_1"/>
    <property type="match status" value="1"/>
</dbReference>
<sequence length="380" mass="40287">MFAAVLAHAGVRQGLLQKAGTQSGQRTRGVLSAVSAGTVRGNRTPFQKNGSFLPYQHHFNALRGSVAMFARVRGRRKPDMGTSDTTPSTSEDRTEAEGADIVSEVAPYDFDNSMPTNPFQALGLDDLFTLRLGSAGIQSPTPIQQHSIPCVLSGKDVAISSYTGSGKTLAFILPALQLAVRQAEELLQSVAPSERPRLGPTAIVVAPSRELAMQILSVARKVLPEEAKDAVQQLIGGANIRRQDEAMKEHQPIMVVGTPGRLAEHSRRGTLASHRTGLLILDEADQLLAPNFREDMLRITQHVGKRLEDGRQTVLVSATLTPGVLNSASKWCKDGDIAFVQHDGVSTVSPAKSPEQPTAGGSAPSAGAAGGPAWGWGSEA</sequence>
<keyword evidence="3 7" id="KW-0347">Helicase</keyword>
<evidence type="ECO:0000256" key="4">
    <source>
        <dbReference type="ARBA" id="ARBA00022840"/>
    </source>
</evidence>
<evidence type="ECO:0000256" key="2">
    <source>
        <dbReference type="ARBA" id="ARBA00022801"/>
    </source>
</evidence>
<keyword evidence="4" id="KW-0067">ATP-binding</keyword>
<proteinExistence type="predicted"/>
<dbReference type="PANTHER" id="PTHR47963">
    <property type="entry name" value="DEAD-BOX ATP-DEPENDENT RNA HELICASE 47, MITOCHONDRIAL"/>
    <property type="match status" value="1"/>
</dbReference>
<protein>
    <submittedName>
        <fullName evidence="7">Atp-dependent rna helicase</fullName>
    </submittedName>
</protein>
<reference evidence="7" key="1">
    <citation type="submission" date="2014-05" db="EMBL/GenBank/DDBJ databases">
        <title>The transcriptome of the halophilic microalga Tetraselmis sp. GSL018 isolated from the Great Salt Lake, Utah.</title>
        <authorList>
            <person name="Jinkerson R.E."/>
            <person name="D'Adamo S."/>
            <person name="Posewitz M.C."/>
        </authorList>
    </citation>
    <scope>NUCLEOTIDE SEQUENCE</scope>
    <source>
        <strain evidence="7">GSL018</strain>
    </source>
</reference>
<feature type="domain" description="Helicase ATP-binding" evidence="6">
    <location>
        <begin position="148"/>
        <end position="338"/>
    </location>
</feature>
<organism evidence="7">
    <name type="scientific">Tetraselmis sp. GSL018</name>
    <dbReference type="NCBI Taxonomy" id="582737"/>
    <lineage>
        <taxon>Eukaryota</taxon>
        <taxon>Viridiplantae</taxon>
        <taxon>Chlorophyta</taxon>
        <taxon>core chlorophytes</taxon>
        <taxon>Chlorodendrophyceae</taxon>
        <taxon>Chlorodendrales</taxon>
        <taxon>Chlorodendraceae</taxon>
        <taxon>Tetraselmis</taxon>
    </lineage>
</organism>
<dbReference type="SMART" id="SM00487">
    <property type="entry name" value="DEXDc"/>
    <property type="match status" value="1"/>
</dbReference>
<dbReference type="InterPro" id="IPR050547">
    <property type="entry name" value="DEAD_box_RNA_helicases"/>
</dbReference>
<evidence type="ECO:0000256" key="1">
    <source>
        <dbReference type="ARBA" id="ARBA00022741"/>
    </source>
</evidence>
<feature type="region of interest" description="Disordered" evidence="5">
    <location>
        <begin position="74"/>
        <end position="97"/>
    </location>
</feature>
<feature type="region of interest" description="Disordered" evidence="5">
    <location>
        <begin position="347"/>
        <end position="380"/>
    </location>
</feature>